<evidence type="ECO:0000313" key="2">
    <source>
        <dbReference type="Proteomes" id="UP000053791"/>
    </source>
</evidence>
<evidence type="ECO:0000313" key="1">
    <source>
        <dbReference type="EMBL" id="KUJ85240.1"/>
    </source>
</evidence>
<keyword evidence="2" id="KW-1185">Reference proteome</keyword>
<proteinExistence type="predicted"/>
<dbReference type="OrthoDB" id="9803878at2"/>
<sequence length="77" mass="8697">MNRKSGTSKDAADKLVRGIKRKTRKHCSAEDKIRIVLASLRGEESIAALFRREGLAESLYYPWSKEFLEAGKARLTS</sequence>
<gene>
    <name evidence="1" type="ORF">AVO45_17195</name>
</gene>
<dbReference type="InterPro" id="IPR010921">
    <property type="entry name" value="Trp_repressor/repl_initiator"/>
</dbReference>
<dbReference type="GO" id="GO:0043565">
    <property type="term" value="F:sequence-specific DNA binding"/>
    <property type="evidence" value="ECO:0007669"/>
    <property type="project" value="InterPro"/>
</dbReference>
<name>A0A0X3UHK6_9RHOB</name>
<organism evidence="1 2">
    <name type="scientific">Ruegeria marisrubri</name>
    <dbReference type="NCBI Taxonomy" id="1685379"/>
    <lineage>
        <taxon>Bacteria</taxon>
        <taxon>Pseudomonadati</taxon>
        <taxon>Pseudomonadota</taxon>
        <taxon>Alphaproteobacteria</taxon>
        <taxon>Rhodobacterales</taxon>
        <taxon>Roseobacteraceae</taxon>
        <taxon>Ruegeria</taxon>
    </lineage>
</organism>
<reference evidence="2" key="1">
    <citation type="submission" date="2015-12" db="EMBL/GenBank/DDBJ databases">
        <authorList>
            <person name="Zhang G."/>
            <person name="Stingl U."/>
        </authorList>
    </citation>
    <scope>NUCLEOTIDE SEQUENCE [LARGE SCALE GENOMIC DNA]</scope>
    <source>
        <strain evidence="2">ZGT118</strain>
    </source>
</reference>
<comment type="caution">
    <text evidence="1">The sequence shown here is derived from an EMBL/GenBank/DDBJ whole genome shotgun (WGS) entry which is preliminary data.</text>
</comment>
<protein>
    <submittedName>
        <fullName evidence="1">Transposase</fullName>
    </submittedName>
</protein>
<dbReference type="Proteomes" id="UP000053791">
    <property type="component" value="Unassembled WGS sequence"/>
</dbReference>
<dbReference type="SUPFAM" id="SSF48295">
    <property type="entry name" value="TrpR-like"/>
    <property type="match status" value="1"/>
</dbReference>
<accession>A0A0X3UHK6</accession>
<dbReference type="EMBL" id="LQBQ01000003">
    <property type="protein sequence ID" value="KUJ85240.1"/>
    <property type="molecule type" value="Genomic_DNA"/>
</dbReference>
<dbReference type="AlphaFoldDB" id="A0A0X3UHK6"/>